<keyword evidence="2" id="KW-0449">Lipoprotein</keyword>
<proteinExistence type="inferred from homology"/>
<gene>
    <name evidence="3" type="ORF">ACFSSA_03215</name>
</gene>
<evidence type="ECO:0000256" key="1">
    <source>
        <dbReference type="ARBA" id="ARBA00007613"/>
    </source>
</evidence>
<keyword evidence="2" id="KW-0472">Membrane</keyword>
<feature type="signal peptide" evidence="2">
    <location>
        <begin position="1"/>
        <end position="19"/>
    </location>
</feature>
<protein>
    <submittedName>
        <fullName evidence="3">Efflux transporter outer membrane subunit</fullName>
    </submittedName>
</protein>
<evidence type="ECO:0000313" key="3">
    <source>
        <dbReference type="EMBL" id="MFD2255674.1"/>
    </source>
</evidence>
<keyword evidence="2" id="KW-1134">Transmembrane beta strand</keyword>
<comment type="similarity">
    <text evidence="1 2">Belongs to the outer membrane factor (OMF) (TC 1.B.17) family.</text>
</comment>
<accession>A0ABW5D6R5</accession>
<dbReference type="EMBL" id="JBHUIT010000002">
    <property type="protein sequence ID" value="MFD2255674.1"/>
    <property type="molecule type" value="Genomic_DNA"/>
</dbReference>
<evidence type="ECO:0000256" key="2">
    <source>
        <dbReference type="RuleBase" id="RU362097"/>
    </source>
</evidence>
<dbReference type="PROSITE" id="PS51257">
    <property type="entry name" value="PROKAR_LIPOPROTEIN"/>
    <property type="match status" value="1"/>
</dbReference>
<dbReference type="NCBIfam" id="TIGR01845">
    <property type="entry name" value="outer_NodT"/>
    <property type="match status" value="1"/>
</dbReference>
<keyword evidence="2" id="KW-0732">Signal</keyword>
<feature type="chain" id="PRO_5044952885" evidence="2">
    <location>
        <begin position="20"/>
        <end position="468"/>
    </location>
</feature>
<comment type="subcellular location">
    <subcellularLocation>
        <location evidence="2">Cell membrane</location>
        <topology evidence="2">Lipid-anchor</topology>
    </subcellularLocation>
</comment>
<keyword evidence="2" id="KW-0564">Palmitate</keyword>
<dbReference type="PANTHER" id="PTHR30203:SF29">
    <property type="entry name" value="PROTEIN CYAE"/>
    <property type="match status" value="1"/>
</dbReference>
<dbReference type="Proteomes" id="UP001597375">
    <property type="component" value="Unassembled WGS sequence"/>
</dbReference>
<keyword evidence="2" id="KW-0812">Transmembrane</keyword>
<dbReference type="SUPFAM" id="SSF56954">
    <property type="entry name" value="Outer membrane efflux proteins (OEP)"/>
    <property type="match status" value="1"/>
</dbReference>
<organism evidence="3 4">
    <name type="scientific">Luteolibacter algae</name>
    <dbReference type="NCBI Taxonomy" id="454151"/>
    <lineage>
        <taxon>Bacteria</taxon>
        <taxon>Pseudomonadati</taxon>
        <taxon>Verrucomicrobiota</taxon>
        <taxon>Verrucomicrobiia</taxon>
        <taxon>Verrucomicrobiales</taxon>
        <taxon>Verrucomicrobiaceae</taxon>
        <taxon>Luteolibacter</taxon>
    </lineage>
</organism>
<name>A0ABW5D6R5_9BACT</name>
<dbReference type="Pfam" id="PF02321">
    <property type="entry name" value="OEP"/>
    <property type="match status" value="2"/>
</dbReference>
<dbReference type="InterPro" id="IPR003423">
    <property type="entry name" value="OMP_efflux"/>
</dbReference>
<dbReference type="Gene3D" id="1.20.1600.10">
    <property type="entry name" value="Outer membrane efflux proteins (OEP)"/>
    <property type="match status" value="1"/>
</dbReference>
<evidence type="ECO:0000313" key="4">
    <source>
        <dbReference type="Proteomes" id="UP001597375"/>
    </source>
</evidence>
<keyword evidence="4" id="KW-1185">Reference proteome</keyword>
<dbReference type="Gene3D" id="2.20.200.10">
    <property type="entry name" value="Outer membrane efflux proteins (OEP)"/>
    <property type="match status" value="1"/>
</dbReference>
<sequence>MKNLCVTFVLLLGACAAISPESRMGNVGAPGAWAATREAKSGIDRHWVGKIGGAELRSLVDSAISNNPDMKAAAARVERAGAEAKIAGAGRLPSLGLGGDANRSKQNFIGFPFGSGGGVPSNISQQFGVNLNAAWEIDVWGRAKAGQEAAIADAQARLYDYEAARVSLAGQVTKAWLALGESNEQVSLAEQAVGATKALADAVRQRFERAITDDGGSAAQVRLTEAEVATRSATLAERKQERERVLRQLEILLGKYPSGGLARSARLPDFPGATPSGLPSELLLRRPDILAAERELAAAGRRVKERKLARFPSLKLTGSTGTTTESIGDVLRSDFGVWSIGGSLTQPIFEGGSIVAGIDSARATERENIALLQKTVLGAFGEVEQSLTAEMFLSQREQAAKRAAELAKEAAERADDEFSAGTGDVLTLIDATQRKLDTASQYVAIRRLRLENRVDLHLALGGDFKASK</sequence>
<reference evidence="4" key="1">
    <citation type="journal article" date="2019" name="Int. J. Syst. Evol. Microbiol.">
        <title>The Global Catalogue of Microorganisms (GCM) 10K type strain sequencing project: providing services to taxonomists for standard genome sequencing and annotation.</title>
        <authorList>
            <consortium name="The Broad Institute Genomics Platform"/>
            <consortium name="The Broad Institute Genome Sequencing Center for Infectious Disease"/>
            <person name="Wu L."/>
            <person name="Ma J."/>
        </authorList>
    </citation>
    <scope>NUCLEOTIDE SEQUENCE [LARGE SCALE GENOMIC DNA]</scope>
    <source>
        <strain evidence="4">CGMCC 4.7106</strain>
    </source>
</reference>
<comment type="caution">
    <text evidence="3">The sequence shown here is derived from an EMBL/GenBank/DDBJ whole genome shotgun (WGS) entry which is preliminary data.</text>
</comment>
<dbReference type="RefSeq" id="WP_386818330.1">
    <property type="nucleotide sequence ID" value="NZ_JBHUIT010000002.1"/>
</dbReference>
<dbReference type="PANTHER" id="PTHR30203">
    <property type="entry name" value="OUTER MEMBRANE CATION EFFLUX PROTEIN"/>
    <property type="match status" value="1"/>
</dbReference>
<dbReference type="InterPro" id="IPR010131">
    <property type="entry name" value="MdtP/NodT-like"/>
</dbReference>